<accession>A0A3B1BCA2</accession>
<dbReference type="FunFam" id="3.40.50.150:FF:000022">
    <property type="entry name" value="Ribosomal RNA small subunit methyltransferase B"/>
    <property type="match status" value="1"/>
</dbReference>
<keyword evidence="7 14" id="KW-0808">Transferase</keyword>
<dbReference type="Gene3D" id="1.10.940.10">
    <property type="entry name" value="NusB-like"/>
    <property type="match status" value="1"/>
</dbReference>
<evidence type="ECO:0000256" key="12">
    <source>
        <dbReference type="ARBA" id="ARBA00047283"/>
    </source>
</evidence>
<evidence type="ECO:0000256" key="8">
    <source>
        <dbReference type="ARBA" id="ARBA00022691"/>
    </source>
</evidence>
<dbReference type="PROSITE" id="PS51686">
    <property type="entry name" value="SAM_MT_RSMB_NOP"/>
    <property type="match status" value="1"/>
</dbReference>
<dbReference type="PRINTS" id="PR02008">
    <property type="entry name" value="RCMTFAMILY"/>
</dbReference>
<dbReference type="Pfam" id="PF01029">
    <property type="entry name" value="NusB"/>
    <property type="match status" value="1"/>
</dbReference>
<reference evidence="14" key="1">
    <citation type="submission" date="2018-06" db="EMBL/GenBank/DDBJ databases">
        <authorList>
            <person name="Zhirakovskaya E."/>
        </authorList>
    </citation>
    <scope>NUCLEOTIDE SEQUENCE</scope>
</reference>
<dbReference type="NCBIfam" id="TIGR00563">
    <property type="entry name" value="rsmB"/>
    <property type="match status" value="1"/>
</dbReference>
<comment type="subcellular location">
    <subcellularLocation>
        <location evidence="2">Cytoplasm</location>
    </subcellularLocation>
</comment>
<evidence type="ECO:0000256" key="7">
    <source>
        <dbReference type="ARBA" id="ARBA00022679"/>
    </source>
</evidence>
<evidence type="ECO:0000256" key="2">
    <source>
        <dbReference type="ARBA" id="ARBA00004496"/>
    </source>
</evidence>
<dbReference type="EMBL" id="UOFY01000023">
    <property type="protein sequence ID" value="VAX08010.1"/>
    <property type="molecule type" value="Genomic_DNA"/>
</dbReference>
<dbReference type="InterPro" id="IPR006027">
    <property type="entry name" value="NusB_RsmB_TIM44"/>
</dbReference>
<sequence length="432" mass="48354">MNPRLAALNVLQQVFDKGRNLPDALDAIQTRIPDQKGRALTQALAYGVLRHCFSLDAILLQLLKKPLKAKDADLRYLLLLGLYQIIHMRIPDHAAVSETVKLTPALKKNWARAMVNGVLRNYLRQADALQTQAAKKDESRYEHPEWLLVKLQESWPEHWQAIASANNQAAPMTLRVNLQQISREDYQLRLKTAEIKAEPCTHSKAGLRLTDAVPVEQLPGFKKGLISVQDEAAQLATPLLQAASGERILDACAAPGGKTAHLLELSPALGQLDALERDRARLDYVRENLQRLGLKANLINGDATQPDSWWDGKAYDRILLDAPCSATGVIRRHPDIKYLRWEQDLITLIETQQQILQALWPLLAPGGLLLYATCSVLAEENHLQIEKFLSLTDDAELQPINKEWGIPTPAGQQILPGEENMDGFFYACLRKV</sequence>
<dbReference type="PANTHER" id="PTHR22807:SF61">
    <property type="entry name" value="NOL1_NOP2_SUN FAMILY PROTEIN _ ANTITERMINATION NUSB DOMAIN-CONTAINING PROTEIN"/>
    <property type="match status" value="1"/>
</dbReference>
<dbReference type="Pfam" id="PF01189">
    <property type="entry name" value="Methyltr_RsmB-F"/>
    <property type="match status" value="1"/>
</dbReference>
<comment type="function">
    <text evidence="1">Specifically methylates the cytosine at position 967 (m5C967) of 16S rRNA.</text>
</comment>
<evidence type="ECO:0000256" key="11">
    <source>
        <dbReference type="ARBA" id="ARBA00031088"/>
    </source>
</evidence>
<evidence type="ECO:0000256" key="10">
    <source>
        <dbReference type="ARBA" id="ARBA00030399"/>
    </source>
</evidence>
<dbReference type="GO" id="GO:0005829">
    <property type="term" value="C:cytosol"/>
    <property type="evidence" value="ECO:0007669"/>
    <property type="project" value="TreeGrafter"/>
</dbReference>
<dbReference type="InterPro" id="IPR029063">
    <property type="entry name" value="SAM-dependent_MTases_sf"/>
</dbReference>
<dbReference type="GO" id="GO:0003723">
    <property type="term" value="F:RNA binding"/>
    <property type="evidence" value="ECO:0007669"/>
    <property type="project" value="UniProtKB-KW"/>
</dbReference>
<name>A0A3B1BCA2_9ZZZZ</name>
<evidence type="ECO:0000313" key="14">
    <source>
        <dbReference type="EMBL" id="VAX08010.1"/>
    </source>
</evidence>
<dbReference type="PANTHER" id="PTHR22807">
    <property type="entry name" value="NOP2 YEAST -RELATED NOL1/NOP2/FMU SUN DOMAIN-CONTAINING"/>
    <property type="match status" value="1"/>
</dbReference>
<dbReference type="SUPFAM" id="SSF53335">
    <property type="entry name" value="S-adenosyl-L-methionine-dependent methyltransferases"/>
    <property type="match status" value="1"/>
</dbReference>
<dbReference type="InterPro" id="IPR004573">
    <property type="entry name" value="rRNA_ssu_MeTfrase_B"/>
</dbReference>
<evidence type="ECO:0000256" key="9">
    <source>
        <dbReference type="ARBA" id="ARBA00022884"/>
    </source>
</evidence>
<evidence type="ECO:0000256" key="3">
    <source>
        <dbReference type="ARBA" id="ARBA00012140"/>
    </source>
</evidence>
<dbReference type="InterPro" id="IPR001678">
    <property type="entry name" value="MeTrfase_RsmB-F_NOP2_dom"/>
</dbReference>
<dbReference type="SUPFAM" id="SSF48013">
    <property type="entry name" value="NusB-like"/>
    <property type="match status" value="1"/>
</dbReference>
<evidence type="ECO:0000256" key="1">
    <source>
        <dbReference type="ARBA" id="ARBA00002724"/>
    </source>
</evidence>
<feature type="domain" description="SAM-dependent MTase RsmB/NOP-type" evidence="13">
    <location>
        <begin position="162"/>
        <end position="432"/>
    </location>
</feature>
<dbReference type="InterPro" id="IPR054728">
    <property type="entry name" value="RsmB-like_ferredoxin"/>
</dbReference>
<dbReference type="Gene3D" id="3.30.70.1170">
    <property type="entry name" value="Sun protein, domain 3"/>
    <property type="match status" value="1"/>
</dbReference>
<dbReference type="InterPro" id="IPR035926">
    <property type="entry name" value="NusB-like_sf"/>
</dbReference>
<dbReference type="InterPro" id="IPR049560">
    <property type="entry name" value="MeTrfase_RsmB-F_NOP2_cat"/>
</dbReference>
<dbReference type="Gene3D" id="3.40.50.150">
    <property type="entry name" value="Vaccinia Virus protein VP39"/>
    <property type="match status" value="1"/>
</dbReference>
<dbReference type="Pfam" id="PF22458">
    <property type="entry name" value="RsmF-B_ferredox"/>
    <property type="match status" value="1"/>
</dbReference>
<dbReference type="NCBIfam" id="NF008149">
    <property type="entry name" value="PRK10901.1"/>
    <property type="match status" value="1"/>
</dbReference>
<dbReference type="CDD" id="cd02440">
    <property type="entry name" value="AdoMet_MTases"/>
    <property type="match status" value="1"/>
</dbReference>
<evidence type="ECO:0000256" key="6">
    <source>
        <dbReference type="ARBA" id="ARBA00022603"/>
    </source>
</evidence>
<keyword evidence="4" id="KW-0963">Cytoplasm</keyword>
<keyword evidence="5" id="KW-0698">rRNA processing</keyword>
<dbReference type="EC" id="2.1.1.176" evidence="3"/>
<dbReference type="AlphaFoldDB" id="A0A3B1BCA2"/>
<dbReference type="NCBIfam" id="NF011494">
    <property type="entry name" value="PRK14902.1"/>
    <property type="match status" value="1"/>
</dbReference>
<keyword evidence="9" id="KW-0694">RNA-binding</keyword>
<comment type="catalytic activity">
    <reaction evidence="12">
        <text>cytidine(967) in 16S rRNA + S-adenosyl-L-methionine = 5-methylcytidine(967) in 16S rRNA + S-adenosyl-L-homocysteine + H(+)</text>
        <dbReference type="Rhea" id="RHEA:42748"/>
        <dbReference type="Rhea" id="RHEA-COMP:10219"/>
        <dbReference type="Rhea" id="RHEA-COMP:10220"/>
        <dbReference type="ChEBI" id="CHEBI:15378"/>
        <dbReference type="ChEBI" id="CHEBI:57856"/>
        <dbReference type="ChEBI" id="CHEBI:59789"/>
        <dbReference type="ChEBI" id="CHEBI:74483"/>
        <dbReference type="ChEBI" id="CHEBI:82748"/>
        <dbReference type="EC" id="2.1.1.176"/>
    </reaction>
</comment>
<keyword evidence="6 14" id="KW-0489">Methyltransferase</keyword>
<gene>
    <name evidence="14" type="ORF">MNBD_GAMMA25-2298</name>
</gene>
<dbReference type="GO" id="GO:0070475">
    <property type="term" value="P:rRNA base methylation"/>
    <property type="evidence" value="ECO:0007669"/>
    <property type="project" value="TreeGrafter"/>
</dbReference>
<evidence type="ECO:0000259" key="13">
    <source>
        <dbReference type="PROSITE" id="PS51686"/>
    </source>
</evidence>
<organism evidence="14">
    <name type="scientific">hydrothermal vent metagenome</name>
    <dbReference type="NCBI Taxonomy" id="652676"/>
    <lineage>
        <taxon>unclassified sequences</taxon>
        <taxon>metagenomes</taxon>
        <taxon>ecological metagenomes</taxon>
    </lineage>
</organism>
<protein>
    <recommendedName>
        <fullName evidence="3">16S rRNA (cytosine(967)-C(5))-methyltransferase</fullName>
        <ecNumber evidence="3">2.1.1.176</ecNumber>
    </recommendedName>
    <alternativeName>
        <fullName evidence="10">16S rRNA m5C967 methyltransferase</fullName>
    </alternativeName>
    <alternativeName>
        <fullName evidence="11">rRNA (cytosine-C(5)-)-methyltransferase RsmB</fullName>
    </alternativeName>
</protein>
<proteinExistence type="predicted"/>
<dbReference type="Gene3D" id="1.10.287.730">
    <property type="entry name" value="Helix hairpin bin"/>
    <property type="match status" value="1"/>
</dbReference>
<keyword evidence="8" id="KW-0949">S-adenosyl-L-methionine</keyword>
<dbReference type="InterPro" id="IPR023267">
    <property type="entry name" value="RCMT"/>
</dbReference>
<dbReference type="GO" id="GO:0006355">
    <property type="term" value="P:regulation of DNA-templated transcription"/>
    <property type="evidence" value="ECO:0007669"/>
    <property type="project" value="InterPro"/>
</dbReference>
<evidence type="ECO:0000256" key="4">
    <source>
        <dbReference type="ARBA" id="ARBA00022490"/>
    </source>
</evidence>
<dbReference type="GO" id="GO:0009383">
    <property type="term" value="F:rRNA (cytosine-C5-)-methyltransferase activity"/>
    <property type="evidence" value="ECO:0007669"/>
    <property type="project" value="TreeGrafter"/>
</dbReference>
<evidence type="ECO:0000256" key="5">
    <source>
        <dbReference type="ARBA" id="ARBA00022552"/>
    </source>
</evidence>